<protein>
    <submittedName>
        <fullName evidence="1">Uncharacterized protein</fullName>
    </submittedName>
</protein>
<organism evidence="1 2">
    <name type="scientific">Methylophaga thiooxydans DMS010</name>
    <dbReference type="NCBI Taxonomy" id="637616"/>
    <lineage>
        <taxon>Bacteria</taxon>
        <taxon>Pseudomonadati</taxon>
        <taxon>Pseudomonadota</taxon>
        <taxon>Gammaproteobacteria</taxon>
        <taxon>Thiotrichales</taxon>
        <taxon>Piscirickettsiaceae</taxon>
        <taxon>Methylophaga</taxon>
    </lineage>
</organism>
<dbReference type="Proteomes" id="UP000004679">
    <property type="component" value="Unassembled WGS sequence"/>
</dbReference>
<accession>C0N8J4</accession>
<dbReference type="RefSeq" id="WP_008291910.1">
    <property type="nucleotide sequence ID" value="NZ_GG657903.1"/>
</dbReference>
<dbReference type="HOGENOM" id="CLU_080343_0_0_6"/>
<gene>
    <name evidence="1" type="ORF">MDMS009_2489</name>
</gene>
<dbReference type="OrthoDB" id="9028651at2"/>
<dbReference type="EMBL" id="GG657903">
    <property type="protein sequence ID" value="EEF78972.1"/>
    <property type="molecule type" value="Genomic_DNA"/>
</dbReference>
<reference evidence="1 2" key="1">
    <citation type="journal article" date="2011" name="J. Bacteriol.">
        <title>Draft genome sequence of the chemolithoheterotrophic, halophilic methylotroph Methylophaga thiooxydans DMS010.</title>
        <authorList>
            <person name="Boden R."/>
            <person name="Ferriera S."/>
            <person name="Johnson J."/>
            <person name="Kelly D.P."/>
            <person name="Murrell J.C."/>
            <person name="Schafer H."/>
        </authorList>
    </citation>
    <scope>NUCLEOTIDE SEQUENCE [LARGE SCALE GENOMIC DNA]</scope>
    <source>
        <strain evidence="1 2">DMS010</strain>
    </source>
</reference>
<evidence type="ECO:0000313" key="2">
    <source>
        <dbReference type="Proteomes" id="UP000004679"/>
    </source>
</evidence>
<name>C0N8J4_9GAMM</name>
<proteinExistence type="predicted"/>
<dbReference type="AlphaFoldDB" id="C0N8J4"/>
<evidence type="ECO:0000313" key="1">
    <source>
        <dbReference type="EMBL" id="EEF78972.1"/>
    </source>
</evidence>
<sequence>MITLNTEKGLIRVDSWGDIQDLAGFEENLDPSDHKLKEILGNYTFTEKIRCGLSTCHSPHNKGYIVSTEDGYTTNIGQLCGASYFGVEFNTLSKRFDRFVTESENRATLREFDIDSVQQQVSELKAQEKGANWANSKLSPFKQNKFPTISKALSSMIKTRSNQLIITVKATVQEVEAIEAAQNVTLERPHYVERPVAEIAGLEALYDENDIRELVVIQLESNLNQLRDADINQLSYQDLEKWAKWVREVDSLVSKATQIILFARVFLIRENLKPFDRLGGSYDESSAFTSYIKQLK</sequence>
<keyword evidence="2" id="KW-1185">Reference proteome</keyword>